<dbReference type="PANTHER" id="PTHR43884:SF37">
    <property type="entry name" value="ACYL-COA DEHYDROGENASE"/>
    <property type="match status" value="1"/>
</dbReference>
<feature type="domain" description="Acyl-CoA dehydrogenase/oxidase C-terminal" evidence="6">
    <location>
        <begin position="231"/>
        <end position="376"/>
    </location>
</feature>
<dbReference type="Gene3D" id="2.40.110.10">
    <property type="entry name" value="Butyryl-CoA Dehydrogenase, subunit A, domain 2"/>
    <property type="match status" value="1"/>
</dbReference>
<reference evidence="9 10" key="1">
    <citation type="submission" date="2021-04" db="EMBL/GenBank/DDBJ databases">
        <title>Whole-genome sequencing of Saccharopolyspora endophytica KCTC 19397.</title>
        <authorList>
            <person name="Ay H."/>
            <person name="Saygin H."/>
            <person name="Sahin N."/>
        </authorList>
    </citation>
    <scope>NUCLEOTIDE SEQUENCE [LARGE SCALE GENOMIC DNA]</scope>
    <source>
        <strain evidence="9 10">KCTC 19397</strain>
    </source>
</reference>
<sequence length="386" mass="41590">MDFGLTDDQTSVRDGVRDFANAELAPGYLERASRSEFPWEIHRRVADLGVLGLLAGADHNPLDTEDFVAAGLAVEELAHADVNVANAVIPVMLVSSLIGTFGSVRVRDDRLDSLVKGQEYVSFCLTEPDSGSDAGALRTTAIAVDGGYVISGQKASVTMLAHASALIVTAQTYRDGVRAGVSAFFVELDRAGVTTSGMTDTGWKPMGRGLVYLDEVWVPEDALIGAEGAAFRTVLNGFDFTRPLLALTGIGCARACLEETAAYVREREAFGSPLSRFEGVSFPLAEHSTTLEAARLLCYSTLWKRGVGVRHTADAAMTKWYGPKMAGAAIKDCLLLHGNYGYSAEFPFEQRVRDVMALEIADGTAQIQKIIIARELFGADFMPYTR</sequence>
<evidence type="ECO:0000256" key="1">
    <source>
        <dbReference type="ARBA" id="ARBA00001974"/>
    </source>
</evidence>
<dbReference type="InterPro" id="IPR009075">
    <property type="entry name" value="AcylCo_DH/oxidase_C"/>
</dbReference>
<evidence type="ECO:0000259" key="7">
    <source>
        <dbReference type="Pfam" id="PF02770"/>
    </source>
</evidence>
<dbReference type="InterPro" id="IPR046373">
    <property type="entry name" value="Acyl-CoA_Oxase/DH_mid-dom_sf"/>
</dbReference>
<comment type="cofactor">
    <cofactor evidence="1 5">
        <name>FAD</name>
        <dbReference type="ChEBI" id="CHEBI:57692"/>
    </cofactor>
</comment>
<keyword evidence="5" id="KW-0560">Oxidoreductase</keyword>
<dbReference type="Gene3D" id="1.10.540.10">
    <property type="entry name" value="Acyl-CoA dehydrogenase/oxidase, N-terminal domain"/>
    <property type="match status" value="1"/>
</dbReference>
<dbReference type="InterPro" id="IPR036250">
    <property type="entry name" value="AcylCo_DH-like_C"/>
</dbReference>
<name>A0ABS5DB49_9PSEU</name>
<dbReference type="SUPFAM" id="SSF56645">
    <property type="entry name" value="Acyl-CoA dehydrogenase NM domain-like"/>
    <property type="match status" value="1"/>
</dbReference>
<evidence type="ECO:0000313" key="10">
    <source>
        <dbReference type="Proteomes" id="UP000674084"/>
    </source>
</evidence>
<gene>
    <name evidence="9" type="ORF">KBO27_06030</name>
</gene>
<evidence type="ECO:0000259" key="6">
    <source>
        <dbReference type="Pfam" id="PF00441"/>
    </source>
</evidence>
<comment type="similarity">
    <text evidence="2 5">Belongs to the acyl-CoA dehydrogenase family.</text>
</comment>
<dbReference type="Proteomes" id="UP000674084">
    <property type="component" value="Unassembled WGS sequence"/>
</dbReference>
<dbReference type="RefSeq" id="WP_210968938.1">
    <property type="nucleotide sequence ID" value="NZ_JAGPXE010000002.1"/>
</dbReference>
<evidence type="ECO:0000256" key="3">
    <source>
        <dbReference type="ARBA" id="ARBA00022630"/>
    </source>
</evidence>
<keyword evidence="3 5" id="KW-0285">Flavoprotein</keyword>
<dbReference type="PROSITE" id="PS00072">
    <property type="entry name" value="ACYL_COA_DH_1"/>
    <property type="match status" value="1"/>
</dbReference>
<dbReference type="Gene3D" id="1.20.140.10">
    <property type="entry name" value="Butyryl-CoA Dehydrogenase, subunit A, domain 3"/>
    <property type="match status" value="1"/>
</dbReference>
<evidence type="ECO:0000256" key="5">
    <source>
        <dbReference type="RuleBase" id="RU362125"/>
    </source>
</evidence>
<dbReference type="InterPro" id="IPR009100">
    <property type="entry name" value="AcylCoA_DH/oxidase_NM_dom_sf"/>
</dbReference>
<accession>A0ABS5DB49</accession>
<keyword evidence="10" id="KW-1185">Reference proteome</keyword>
<evidence type="ECO:0000259" key="8">
    <source>
        <dbReference type="Pfam" id="PF02771"/>
    </source>
</evidence>
<evidence type="ECO:0000256" key="4">
    <source>
        <dbReference type="ARBA" id="ARBA00022827"/>
    </source>
</evidence>
<dbReference type="SUPFAM" id="SSF47203">
    <property type="entry name" value="Acyl-CoA dehydrogenase C-terminal domain-like"/>
    <property type="match status" value="1"/>
</dbReference>
<evidence type="ECO:0000256" key="2">
    <source>
        <dbReference type="ARBA" id="ARBA00009347"/>
    </source>
</evidence>
<dbReference type="InterPro" id="IPR006089">
    <property type="entry name" value="Acyl-CoA_DH_CS"/>
</dbReference>
<feature type="domain" description="Acyl-CoA oxidase/dehydrogenase middle" evidence="7">
    <location>
        <begin position="122"/>
        <end position="215"/>
    </location>
</feature>
<dbReference type="InterPro" id="IPR006091">
    <property type="entry name" value="Acyl-CoA_Oxase/DH_mid-dom"/>
</dbReference>
<protein>
    <submittedName>
        <fullName evidence="9">Acyl-CoA dehydrogenase family protein</fullName>
    </submittedName>
</protein>
<dbReference type="Pfam" id="PF02771">
    <property type="entry name" value="Acyl-CoA_dh_N"/>
    <property type="match status" value="1"/>
</dbReference>
<proteinExistence type="inferred from homology"/>
<comment type="caution">
    <text evidence="9">The sequence shown here is derived from an EMBL/GenBank/DDBJ whole genome shotgun (WGS) entry which is preliminary data.</text>
</comment>
<keyword evidence="4 5" id="KW-0274">FAD</keyword>
<dbReference type="Pfam" id="PF02770">
    <property type="entry name" value="Acyl-CoA_dh_M"/>
    <property type="match status" value="1"/>
</dbReference>
<dbReference type="InterPro" id="IPR013786">
    <property type="entry name" value="AcylCoA_DH/ox_N"/>
</dbReference>
<feature type="domain" description="Acyl-CoA dehydrogenase/oxidase N-terminal" evidence="8">
    <location>
        <begin position="6"/>
        <end position="117"/>
    </location>
</feature>
<evidence type="ECO:0000313" key="9">
    <source>
        <dbReference type="EMBL" id="MBQ0923492.1"/>
    </source>
</evidence>
<organism evidence="9 10">
    <name type="scientific">Saccharopolyspora endophytica</name>
    <dbReference type="NCBI Taxonomy" id="543886"/>
    <lineage>
        <taxon>Bacteria</taxon>
        <taxon>Bacillati</taxon>
        <taxon>Actinomycetota</taxon>
        <taxon>Actinomycetes</taxon>
        <taxon>Pseudonocardiales</taxon>
        <taxon>Pseudonocardiaceae</taxon>
        <taxon>Saccharopolyspora</taxon>
    </lineage>
</organism>
<dbReference type="Pfam" id="PF00441">
    <property type="entry name" value="Acyl-CoA_dh_1"/>
    <property type="match status" value="1"/>
</dbReference>
<dbReference type="PANTHER" id="PTHR43884">
    <property type="entry name" value="ACYL-COA DEHYDROGENASE"/>
    <property type="match status" value="1"/>
</dbReference>
<dbReference type="EMBL" id="JAGPXE010000002">
    <property type="protein sequence ID" value="MBQ0923492.1"/>
    <property type="molecule type" value="Genomic_DNA"/>
</dbReference>
<dbReference type="InterPro" id="IPR037069">
    <property type="entry name" value="AcylCoA_DH/ox_N_sf"/>
</dbReference>